<comment type="subcellular location">
    <subcellularLocation>
        <location evidence="1">Membrane</location>
        <topology evidence="1">Multi-pass membrane protein</topology>
    </subcellularLocation>
</comment>
<evidence type="ECO:0000256" key="6">
    <source>
        <dbReference type="SAM" id="MobiDB-lite"/>
    </source>
</evidence>
<evidence type="ECO:0000313" key="9">
    <source>
        <dbReference type="Proteomes" id="UP000295334"/>
    </source>
</evidence>
<dbReference type="InterPro" id="IPR005496">
    <property type="entry name" value="Integral_membrane_TerC"/>
</dbReference>
<keyword evidence="5 7" id="KW-0472">Membrane</keyword>
<gene>
    <name evidence="8" type="ORF">EPD60_06990</name>
</gene>
<feature type="transmembrane region" description="Helical" evidence="7">
    <location>
        <begin position="43"/>
        <end position="63"/>
    </location>
</feature>
<organism evidence="8 9">
    <name type="scientific">Flaviaesturariibacter flavus</name>
    <dbReference type="NCBI Taxonomy" id="2502780"/>
    <lineage>
        <taxon>Bacteria</taxon>
        <taxon>Pseudomonadati</taxon>
        <taxon>Bacteroidota</taxon>
        <taxon>Chitinophagia</taxon>
        <taxon>Chitinophagales</taxon>
        <taxon>Chitinophagaceae</taxon>
        <taxon>Flaviaestuariibacter</taxon>
    </lineage>
</organism>
<dbReference type="PANTHER" id="PTHR30238:SF4">
    <property type="entry name" value="SLL1022 PROTEIN"/>
    <property type="match status" value="1"/>
</dbReference>
<dbReference type="AlphaFoldDB" id="A0A4R1BIE4"/>
<keyword evidence="9" id="KW-1185">Reference proteome</keyword>
<feature type="compositionally biased region" description="Basic and acidic residues" evidence="6">
    <location>
        <begin position="234"/>
        <end position="244"/>
    </location>
</feature>
<evidence type="ECO:0000256" key="3">
    <source>
        <dbReference type="ARBA" id="ARBA00022692"/>
    </source>
</evidence>
<evidence type="ECO:0000256" key="7">
    <source>
        <dbReference type="SAM" id="Phobius"/>
    </source>
</evidence>
<dbReference type="EMBL" id="SJZI01000009">
    <property type="protein sequence ID" value="TCJ17050.1"/>
    <property type="molecule type" value="Genomic_DNA"/>
</dbReference>
<evidence type="ECO:0000256" key="5">
    <source>
        <dbReference type="ARBA" id="ARBA00023136"/>
    </source>
</evidence>
<dbReference type="PANTHER" id="PTHR30238">
    <property type="entry name" value="MEMBRANE BOUND PREDICTED REDOX MODULATOR"/>
    <property type="match status" value="1"/>
</dbReference>
<evidence type="ECO:0000313" key="8">
    <source>
        <dbReference type="EMBL" id="TCJ17050.1"/>
    </source>
</evidence>
<reference evidence="8 9" key="1">
    <citation type="submission" date="2019-03" db="EMBL/GenBank/DDBJ databases">
        <authorList>
            <person name="Kim M.K.M."/>
        </authorList>
    </citation>
    <scope>NUCLEOTIDE SEQUENCE [LARGE SCALE GENOMIC DNA]</scope>
    <source>
        <strain evidence="8 9">17J68-12</strain>
    </source>
</reference>
<feature type="transmembrane region" description="Helical" evidence="7">
    <location>
        <begin position="6"/>
        <end position="31"/>
    </location>
</feature>
<feature type="transmembrane region" description="Helical" evidence="7">
    <location>
        <begin position="69"/>
        <end position="93"/>
    </location>
</feature>
<proteinExistence type="inferred from homology"/>
<dbReference type="GO" id="GO:0016020">
    <property type="term" value="C:membrane"/>
    <property type="evidence" value="ECO:0007669"/>
    <property type="project" value="UniProtKB-SubCell"/>
</dbReference>
<sequence length="253" mass="27880">MEQVIALLTLILLEVVLGLDNVIFISIVAARLPKEQQQKARRLGLLLAMVLRLVLLGLISIILKLEGDLFVVFGQGISGKDLILISGGLFLIYKSSKEIWHKTEGEEGDTSKNIKAHSFKGVIAQILILDLVFSVDSIITAVGMVDELWIMYVAVIVTVSIMLFASGPISAFINRHPAFKMLALSFLMLIGVSLMGEGLGFHIPKGYIYFSMAFALFVDILQMRTHKTKQPPVDLREHYDEGKRAGGNTRPGS</sequence>
<dbReference type="Pfam" id="PF03741">
    <property type="entry name" value="TerC"/>
    <property type="match status" value="1"/>
</dbReference>
<evidence type="ECO:0000256" key="1">
    <source>
        <dbReference type="ARBA" id="ARBA00004141"/>
    </source>
</evidence>
<protein>
    <submittedName>
        <fullName evidence="8">TerC family protein</fullName>
    </submittedName>
</protein>
<comment type="caution">
    <text evidence="8">The sequence shown here is derived from an EMBL/GenBank/DDBJ whole genome shotgun (WGS) entry which is preliminary data.</text>
</comment>
<dbReference type="RefSeq" id="WP_131448249.1">
    <property type="nucleotide sequence ID" value="NZ_SJZI01000009.1"/>
</dbReference>
<feature type="transmembrane region" description="Helical" evidence="7">
    <location>
        <begin position="122"/>
        <end position="143"/>
    </location>
</feature>
<evidence type="ECO:0000256" key="2">
    <source>
        <dbReference type="ARBA" id="ARBA00007511"/>
    </source>
</evidence>
<keyword evidence="3 7" id="KW-0812">Transmembrane</keyword>
<dbReference type="Proteomes" id="UP000295334">
    <property type="component" value="Unassembled WGS sequence"/>
</dbReference>
<accession>A0A4R1BIE4</accession>
<feature type="transmembrane region" description="Helical" evidence="7">
    <location>
        <begin position="181"/>
        <end position="201"/>
    </location>
</feature>
<feature type="transmembrane region" description="Helical" evidence="7">
    <location>
        <begin position="149"/>
        <end position="169"/>
    </location>
</feature>
<dbReference type="OrthoDB" id="9805314at2"/>
<keyword evidence="4 7" id="KW-1133">Transmembrane helix</keyword>
<comment type="similarity">
    <text evidence="2">Belongs to the TerC family.</text>
</comment>
<feature type="region of interest" description="Disordered" evidence="6">
    <location>
        <begin position="229"/>
        <end position="253"/>
    </location>
</feature>
<name>A0A4R1BIE4_9BACT</name>
<evidence type="ECO:0000256" key="4">
    <source>
        <dbReference type="ARBA" id="ARBA00022989"/>
    </source>
</evidence>